<evidence type="ECO:0008006" key="9">
    <source>
        <dbReference type="Google" id="ProtNLM"/>
    </source>
</evidence>
<feature type="transmembrane region" description="Helical" evidence="7">
    <location>
        <begin position="266"/>
        <end position="283"/>
    </location>
</feature>
<keyword evidence="4 7" id="KW-0812">Transmembrane</keyword>
<keyword evidence="3" id="KW-0808">Transferase</keyword>
<evidence type="ECO:0000313" key="8">
    <source>
        <dbReference type="EMBL" id="OIR08254.1"/>
    </source>
</evidence>
<feature type="transmembrane region" description="Helical" evidence="7">
    <location>
        <begin position="334"/>
        <end position="354"/>
    </location>
</feature>
<feature type="transmembrane region" description="Helical" evidence="7">
    <location>
        <begin position="93"/>
        <end position="111"/>
    </location>
</feature>
<feature type="transmembrane region" description="Helical" evidence="7">
    <location>
        <begin position="21"/>
        <end position="39"/>
    </location>
</feature>
<evidence type="ECO:0000256" key="5">
    <source>
        <dbReference type="ARBA" id="ARBA00022989"/>
    </source>
</evidence>
<dbReference type="Pfam" id="PF09594">
    <property type="entry name" value="GT87"/>
    <property type="match status" value="1"/>
</dbReference>
<dbReference type="EMBL" id="MLJW01000032">
    <property type="protein sequence ID" value="OIR08254.1"/>
    <property type="molecule type" value="Genomic_DNA"/>
</dbReference>
<dbReference type="InterPro" id="IPR018584">
    <property type="entry name" value="GT87"/>
</dbReference>
<name>A0A1J5T7Z7_9ZZZZ</name>
<evidence type="ECO:0000256" key="3">
    <source>
        <dbReference type="ARBA" id="ARBA00022679"/>
    </source>
</evidence>
<comment type="caution">
    <text evidence="8">The sequence shown here is derived from an EMBL/GenBank/DDBJ whole genome shotgun (WGS) entry which is preliminary data.</text>
</comment>
<dbReference type="GO" id="GO:0005886">
    <property type="term" value="C:plasma membrane"/>
    <property type="evidence" value="ECO:0007669"/>
    <property type="project" value="UniProtKB-SubCell"/>
</dbReference>
<organism evidence="8">
    <name type="scientific">mine drainage metagenome</name>
    <dbReference type="NCBI Taxonomy" id="410659"/>
    <lineage>
        <taxon>unclassified sequences</taxon>
        <taxon>metagenomes</taxon>
        <taxon>ecological metagenomes</taxon>
    </lineage>
</organism>
<comment type="subcellular location">
    <subcellularLocation>
        <location evidence="1">Cell membrane</location>
        <topology evidence="1">Multi-pass membrane protein</topology>
    </subcellularLocation>
</comment>
<feature type="transmembrane region" description="Helical" evidence="7">
    <location>
        <begin position="199"/>
        <end position="219"/>
    </location>
</feature>
<feature type="transmembrane region" description="Helical" evidence="7">
    <location>
        <begin position="132"/>
        <end position="156"/>
    </location>
</feature>
<feature type="transmembrane region" description="Helical" evidence="7">
    <location>
        <begin position="162"/>
        <end position="187"/>
    </location>
</feature>
<gene>
    <name evidence="8" type="ORF">GALL_94220</name>
</gene>
<feature type="transmembrane region" description="Helical" evidence="7">
    <location>
        <begin position="366"/>
        <end position="385"/>
    </location>
</feature>
<keyword evidence="6 7" id="KW-0472">Membrane</keyword>
<evidence type="ECO:0000256" key="2">
    <source>
        <dbReference type="ARBA" id="ARBA00022475"/>
    </source>
</evidence>
<dbReference type="AlphaFoldDB" id="A0A1J5T7Z7"/>
<proteinExistence type="predicted"/>
<evidence type="ECO:0000256" key="6">
    <source>
        <dbReference type="ARBA" id="ARBA00023136"/>
    </source>
</evidence>
<sequence length="401" mass="47203">MKENKAKNWFLSGEFLYNKTLAIVLWFGLSFVAIILDFLQKMTNNYVIFKHVYIHTLQHVNLYLEYPKEYIDVNLYGPVFGLVMAPFAMLPDWLGIICWGMFNTAILYFAIRKLPIQEKWQNAILILSAHEMMNAASWLQSNPLIAACIIFGFVFIHEGKNVWALFFIMLATFIKIYGIVGFAFFFFAKDKINFIKWSAIWLVVFFVLPMILAPPSFIIQSYKDWYTALHFKELKNVNPNDDNDFQDICVMGMIRRIFNIPYFKNIYVTIPAVIIFGLQYLRYQYFSDTRFRLYLLTSVLITTVIFTASAESPTYIIAFPAVCIWYVLQQKTKWVNAFFIFALLLTSFSYSDLFTPWLRENIIRPYALKALPCFILWIIITWQIFSKQFLKVSTEKLKISL</sequence>
<evidence type="ECO:0000256" key="7">
    <source>
        <dbReference type="SAM" id="Phobius"/>
    </source>
</evidence>
<evidence type="ECO:0000256" key="1">
    <source>
        <dbReference type="ARBA" id="ARBA00004651"/>
    </source>
</evidence>
<keyword evidence="5 7" id="KW-1133">Transmembrane helix</keyword>
<feature type="transmembrane region" description="Helical" evidence="7">
    <location>
        <begin position="295"/>
        <end position="328"/>
    </location>
</feature>
<dbReference type="GO" id="GO:0016758">
    <property type="term" value="F:hexosyltransferase activity"/>
    <property type="evidence" value="ECO:0007669"/>
    <property type="project" value="InterPro"/>
</dbReference>
<reference evidence="8" key="1">
    <citation type="submission" date="2016-10" db="EMBL/GenBank/DDBJ databases">
        <title>Sequence of Gallionella enrichment culture.</title>
        <authorList>
            <person name="Poehlein A."/>
            <person name="Muehling M."/>
            <person name="Daniel R."/>
        </authorList>
    </citation>
    <scope>NUCLEOTIDE SEQUENCE</scope>
</reference>
<accession>A0A1J5T7Z7</accession>
<keyword evidence="2" id="KW-1003">Cell membrane</keyword>
<evidence type="ECO:0000256" key="4">
    <source>
        <dbReference type="ARBA" id="ARBA00022692"/>
    </source>
</evidence>
<protein>
    <recommendedName>
        <fullName evidence="9">DUF2029 domain-containing protein</fullName>
    </recommendedName>
</protein>